<dbReference type="CDD" id="cd03010">
    <property type="entry name" value="TlpA_like_DsbE"/>
    <property type="match status" value="1"/>
</dbReference>
<evidence type="ECO:0000256" key="10">
    <source>
        <dbReference type="ARBA" id="ARBA00023157"/>
    </source>
</evidence>
<evidence type="ECO:0000256" key="12">
    <source>
        <dbReference type="ARBA" id="ARBA00032826"/>
    </source>
</evidence>
<dbReference type="PROSITE" id="PS00194">
    <property type="entry name" value="THIOREDOXIN_1"/>
    <property type="match status" value="1"/>
</dbReference>
<sequence>MNRKILYIPLVLFLLLAAALMWQLNRNANGDDPTLLESALVGKPVPVFKLESLDLPGKTYDQSVLTDGKPILLNVWATWCPTCRAEHQYLNTLASQGVRVVGLNYKDDRNKAINWLNSLGNPYALSLYDGDGMLGLDLGVYGAPETFLIDGKGIIRYRHAGDMNDDVWQREVKPLWDKYSREAGA</sequence>
<dbReference type="STRING" id="371042.NG99_15970"/>
<dbReference type="InterPro" id="IPR036249">
    <property type="entry name" value="Thioredoxin-like_sf"/>
</dbReference>
<dbReference type="GO" id="GO:0030288">
    <property type="term" value="C:outer membrane-bounded periplasmic space"/>
    <property type="evidence" value="ECO:0007669"/>
    <property type="project" value="InterPro"/>
</dbReference>
<gene>
    <name evidence="14" type="ORF">NG99_15970</name>
</gene>
<keyword evidence="7" id="KW-0201">Cytochrome c-type biogenesis</keyword>
<keyword evidence="10" id="KW-1015">Disulfide bond</keyword>
<dbReference type="InterPro" id="IPR013766">
    <property type="entry name" value="Thioredoxin_domain"/>
</dbReference>
<evidence type="ECO:0000313" key="15">
    <source>
        <dbReference type="Proteomes" id="UP000030351"/>
    </source>
</evidence>
<dbReference type="InterPro" id="IPR050553">
    <property type="entry name" value="Thioredoxin_ResA/DsbE_sf"/>
</dbReference>
<evidence type="ECO:0000256" key="1">
    <source>
        <dbReference type="ARBA" id="ARBA00004383"/>
    </source>
</evidence>
<dbReference type="Gene3D" id="3.40.30.10">
    <property type="entry name" value="Glutaredoxin"/>
    <property type="match status" value="1"/>
</dbReference>
<evidence type="ECO:0000256" key="2">
    <source>
        <dbReference type="ARBA" id="ARBA00007758"/>
    </source>
</evidence>
<evidence type="ECO:0000256" key="3">
    <source>
        <dbReference type="ARBA" id="ARBA00013827"/>
    </source>
</evidence>
<dbReference type="PROSITE" id="PS51352">
    <property type="entry name" value="THIOREDOXIN_2"/>
    <property type="match status" value="1"/>
</dbReference>
<evidence type="ECO:0000256" key="11">
    <source>
        <dbReference type="ARBA" id="ARBA00023284"/>
    </source>
</evidence>
<keyword evidence="5" id="KW-0997">Cell inner membrane</keyword>
<evidence type="ECO:0000256" key="7">
    <source>
        <dbReference type="ARBA" id="ARBA00022748"/>
    </source>
</evidence>
<dbReference type="PANTHER" id="PTHR42852:SF6">
    <property type="entry name" value="THIOL:DISULFIDE INTERCHANGE PROTEIN DSBE"/>
    <property type="match status" value="1"/>
</dbReference>
<evidence type="ECO:0000256" key="8">
    <source>
        <dbReference type="ARBA" id="ARBA00022989"/>
    </source>
</evidence>
<evidence type="ECO:0000259" key="13">
    <source>
        <dbReference type="PROSITE" id="PS51352"/>
    </source>
</evidence>
<protein>
    <recommendedName>
        <fullName evidence="3">Thiol:disulfide interchange protein DsbE</fullName>
    </recommendedName>
    <alternativeName>
        <fullName evidence="12">Cytochrome c biogenesis protein CcmG</fullName>
    </alternativeName>
</protein>
<name>A0A0A3YZ16_9GAMM</name>
<evidence type="ECO:0000256" key="9">
    <source>
        <dbReference type="ARBA" id="ARBA00023136"/>
    </source>
</evidence>
<dbReference type="GO" id="GO:0005886">
    <property type="term" value="C:plasma membrane"/>
    <property type="evidence" value="ECO:0007669"/>
    <property type="project" value="UniProtKB-SubCell"/>
</dbReference>
<dbReference type="InterPro" id="IPR013740">
    <property type="entry name" value="Redoxin"/>
</dbReference>
<evidence type="ECO:0000256" key="5">
    <source>
        <dbReference type="ARBA" id="ARBA00022519"/>
    </source>
</evidence>
<dbReference type="eggNOG" id="COG0526">
    <property type="taxonomic scope" value="Bacteria"/>
</dbReference>
<dbReference type="OrthoDB" id="9799347at2"/>
<organism evidence="14 15">
    <name type="scientific">Erwinia typographi</name>
    <dbReference type="NCBI Taxonomy" id="371042"/>
    <lineage>
        <taxon>Bacteria</taxon>
        <taxon>Pseudomonadati</taxon>
        <taxon>Pseudomonadota</taxon>
        <taxon>Gammaproteobacteria</taxon>
        <taxon>Enterobacterales</taxon>
        <taxon>Erwiniaceae</taxon>
        <taxon>Erwinia</taxon>
    </lineage>
</organism>
<dbReference type="EMBL" id="JRUQ01000044">
    <property type="protein sequence ID" value="KGT91860.1"/>
    <property type="molecule type" value="Genomic_DNA"/>
</dbReference>
<comment type="similarity">
    <text evidence="2">Belongs to the thioredoxin family. DsbE subfamily.</text>
</comment>
<comment type="caution">
    <text evidence="14">The sequence shown here is derived from an EMBL/GenBank/DDBJ whole genome shotgun (WGS) entry which is preliminary data.</text>
</comment>
<keyword evidence="4" id="KW-1003">Cell membrane</keyword>
<keyword evidence="15" id="KW-1185">Reference proteome</keyword>
<dbReference type="GO" id="GO:0017004">
    <property type="term" value="P:cytochrome complex assembly"/>
    <property type="evidence" value="ECO:0007669"/>
    <property type="project" value="UniProtKB-KW"/>
</dbReference>
<feature type="domain" description="Thioredoxin" evidence="13">
    <location>
        <begin position="39"/>
        <end position="177"/>
    </location>
</feature>
<evidence type="ECO:0000313" key="14">
    <source>
        <dbReference type="EMBL" id="KGT91860.1"/>
    </source>
</evidence>
<dbReference type="Proteomes" id="UP000030351">
    <property type="component" value="Unassembled WGS sequence"/>
</dbReference>
<dbReference type="AlphaFoldDB" id="A0A0A3YZ16"/>
<keyword evidence="8" id="KW-1133">Transmembrane helix</keyword>
<dbReference type="Pfam" id="PF08534">
    <property type="entry name" value="Redoxin"/>
    <property type="match status" value="1"/>
</dbReference>
<accession>A0A0A3YZ16</accession>
<comment type="subcellular location">
    <subcellularLocation>
        <location evidence="1">Cell inner membrane</location>
        <topology evidence="1">Single-pass membrane protein</topology>
        <orientation evidence="1">Periplasmic side</orientation>
    </subcellularLocation>
</comment>
<evidence type="ECO:0000256" key="4">
    <source>
        <dbReference type="ARBA" id="ARBA00022475"/>
    </source>
</evidence>
<dbReference type="SUPFAM" id="SSF52833">
    <property type="entry name" value="Thioredoxin-like"/>
    <property type="match status" value="1"/>
</dbReference>
<keyword evidence="9" id="KW-0472">Membrane</keyword>
<dbReference type="FunFam" id="3.40.30.10:FF:000040">
    <property type="entry name" value="Thiol:disulfide interchange protein DsbE"/>
    <property type="match status" value="1"/>
</dbReference>
<dbReference type="NCBIfam" id="TIGR00385">
    <property type="entry name" value="dsbE"/>
    <property type="match status" value="1"/>
</dbReference>
<dbReference type="RefSeq" id="WP_034895049.1">
    <property type="nucleotide sequence ID" value="NZ_JRUQ01000044.1"/>
</dbReference>
<dbReference type="InterPro" id="IPR004799">
    <property type="entry name" value="Periplasmic_diS_OxRdtase_DsbE"/>
</dbReference>
<evidence type="ECO:0000256" key="6">
    <source>
        <dbReference type="ARBA" id="ARBA00022692"/>
    </source>
</evidence>
<dbReference type="GO" id="GO:0015036">
    <property type="term" value="F:disulfide oxidoreductase activity"/>
    <property type="evidence" value="ECO:0007669"/>
    <property type="project" value="InterPro"/>
</dbReference>
<proteinExistence type="inferred from homology"/>
<reference evidence="14 15" key="1">
    <citation type="submission" date="2014-10" db="EMBL/GenBank/DDBJ databases">
        <title>Genome sequence of Erwinia typographi M043b.</title>
        <authorList>
            <person name="Chan K.-G."/>
            <person name="Tan W.-S."/>
        </authorList>
    </citation>
    <scope>NUCLEOTIDE SEQUENCE [LARGE SCALE GENOMIC DNA]</scope>
    <source>
        <strain evidence="14 15">M043b</strain>
    </source>
</reference>
<dbReference type="InterPro" id="IPR017937">
    <property type="entry name" value="Thioredoxin_CS"/>
</dbReference>
<keyword evidence="6" id="KW-0812">Transmembrane</keyword>
<dbReference type="PANTHER" id="PTHR42852">
    <property type="entry name" value="THIOL:DISULFIDE INTERCHANGE PROTEIN DSBE"/>
    <property type="match status" value="1"/>
</dbReference>
<keyword evidence="11" id="KW-0676">Redox-active center</keyword>